<evidence type="ECO:0000313" key="1">
    <source>
        <dbReference type="EMBL" id="NMF57780.1"/>
    </source>
</evidence>
<protein>
    <recommendedName>
        <fullName evidence="3">SpoVT-AbrB domain-containing protein</fullName>
    </recommendedName>
</protein>
<dbReference type="Proteomes" id="UP000738376">
    <property type="component" value="Unassembled WGS sequence"/>
</dbReference>
<dbReference type="RefSeq" id="WP_169362768.1">
    <property type="nucleotide sequence ID" value="NZ_JAAVJL010000001.1"/>
</dbReference>
<reference evidence="1 2" key="1">
    <citation type="submission" date="2020-03" db="EMBL/GenBank/DDBJ databases">
        <title>Draft Genome Sequence of 2-Methylisoborneol Producing Pseudanabaena yagii Strain GIHE-NHR1 Isolated from North Han River in South Korea.</title>
        <authorList>
            <person name="Jeong J."/>
        </authorList>
    </citation>
    <scope>NUCLEOTIDE SEQUENCE [LARGE SCALE GENOMIC DNA]</scope>
    <source>
        <strain evidence="1 2">GIHE-NHR1</strain>
    </source>
</reference>
<gene>
    <name evidence="1" type="ORF">HC246_07050</name>
</gene>
<name>A0ABX1LRS4_9CYAN</name>
<sequence length="103" mass="11528">MTLTESANTSMKVFSLQVQKEGQISIPQDVLNTLQTHEGQTLTLLQIGEFAVIVPRIPQVTTLTDNFVSLMNSNNVTVDELLEGIQEERQAIWQEQQQTKISA</sequence>
<keyword evidence="2" id="KW-1185">Reference proteome</keyword>
<dbReference type="InterPro" id="IPR037914">
    <property type="entry name" value="SpoVT-AbrB_sf"/>
</dbReference>
<accession>A0ABX1LRS4</accession>
<organism evidence="1 2">
    <name type="scientific">Pseudanabaena yagii GIHE-NHR1</name>
    <dbReference type="NCBI Taxonomy" id="2722753"/>
    <lineage>
        <taxon>Bacteria</taxon>
        <taxon>Bacillati</taxon>
        <taxon>Cyanobacteriota</taxon>
        <taxon>Cyanophyceae</taxon>
        <taxon>Pseudanabaenales</taxon>
        <taxon>Pseudanabaenaceae</taxon>
        <taxon>Pseudanabaena</taxon>
        <taxon>Pseudanabaena yagii</taxon>
    </lineage>
</organism>
<comment type="caution">
    <text evidence="1">The sequence shown here is derived from an EMBL/GenBank/DDBJ whole genome shotgun (WGS) entry which is preliminary data.</text>
</comment>
<proteinExistence type="predicted"/>
<evidence type="ECO:0000313" key="2">
    <source>
        <dbReference type="Proteomes" id="UP000738376"/>
    </source>
</evidence>
<dbReference type="SUPFAM" id="SSF89447">
    <property type="entry name" value="AbrB/MazE/MraZ-like"/>
    <property type="match status" value="1"/>
</dbReference>
<dbReference type="EMBL" id="JAAVJL010000001">
    <property type="protein sequence ID" value="NMF57780.1"/>
    <property type="molecule type" value="Genomic_DNA"/>
</dbReference>
<evidence type="ECO:0008006" key="3">
    <source>
        <dbReference type="Google" id="ProtNLM"/>
    </source>
</evidence>